<evidence type="ECO:0000313" key="2">
    <source>
        <dbReference type="WBParaSite" id="sdigi.contig13.g1365.t1"/>
    </source>
</evidence>
<reference evidence="2" key="1">
    <citation type="submission" date="2022-11" db="UniProtKB">
        <authorList>
            <consortium name="WormBaseParasite"/>
        </authorList>
    </citation>
    <scope>IDENTIFICATION</scope>
</reference>
<dbReference type="WBParaSite" id="sdigi.contig13.g1365.t1">
    <property type="protein sequence ID" value="sdigi.contig13.g1365.t1"/>
    <property type="gene ID" value="sdigi.contig13.g1365"/>
</dbReference>
<proteinExistence type="predicted"/>
<dbReference type="AlphaFoldDB" id="A0A915PEQ7"/>
<sequence length="52" mass="6126">MNIVIEDSCPEFVEREPHPYGNGLSECVTKGLTDYSQHQSSRMRRHLRRDFC</sequence>
<keyword evidence="1" id="KW-1185">Reference proteome</keyword>
<name>A0A915PEQ7_9BILA</name>
<evidence type="ECO:0000313" key="1">
    <source>
        <dbReference type="Proteomes" id="UP000887581"/>
    </source>
</evidence>
<dbReference type="Proteomes" id="UP000887581">
    <property type="component" value="Unplaced"/>
</dbReference>
<accession>A0A915PEQ7</accession>
<organism evidence="1 2">
    <name type="scientific">Setaria digitata</name>
    <dbReference type="NCBI Taxonomy" id="48799"/>
    <lineage>
        <taxon>Eukaryota</taxon>
        <taxon>Metazoa</taxon>
        <taxon>Ecdysozoa</taxon>
        <taxon>Nematoda</taxon>
        <taxon>Chromadorea</taxon>
        <taxon>Rhabditida</taxon>
        <taxon>Spirurina</taxon>
        <taxon>Spiruromorpha</taxon>
        <taxon>Filarioidea</taxon>
        <taxon>Setariidae</taxon>
        <taxon>Setaria</taxon>
    </lineage>
</organism>
<protein>
    <submittedName>
        <fullName evidence="2">Integrase catalytic domain-containing protein</fullName>
    </submittedName>
</protein>